<evidence type="ECO:0000313" key="2">
    <source>
        <dbReference type="EMBL" id="GFP81385.1"/>
    </source>
</evidence>
<dbReference type="Proteomes" id="UP000653305">
    <property type="component" value="Unassembled WGS sequence"/>
</dbReference>
<reference evidence="2" key="1">
    <citation type="submission" date="2020-07" db="EMBL/GenBank/DDBJ databases">
        <title>Ethylene signaling mediates host invasion by parasitic plants.</title>
        <authorList>
            <person name="Yoshida S."/>
        </authorList>
    </citation>
    <scope>NUCLEOTIDE SEQUENCE</scope>
    <source>
        <strain evidence="2">Okayama</strain>
    </source>
</reference>
<feature type="transmembrane region" description="Helical" evidence="1">
    <location>
        <begin position="60"/>
        <end position="90"/>
    </location>
</feature>
<dbReference type="OrthoDB" id="1723207at2759"/>
<dbReference type="EMBL" id="BMAC01000029">
    <property type="protein sequence ID" value="GFP81385.1"/>
    <property type="molecule type" value="Genomic_DNA"/>
</dbReference>
<dbReference type="PANTHER" id="PTHR36322">
    <property type="entry name" value="TRANSMEMBRANE PROTEIN"/>
    <property type="match status" value="1"/>
</dbReference>
<keyword evidence="1" id="KW-1133">Transmembrane helix</keyword>
<evidence type="ECO:0000256" key="1">
    <source>
        <dbReference type="SAM" id="Phobius"/>
    </source>
</evidence>
<keyword evidence="1" id="KW-0472">Membrane</keyword>
<name>A0A830BBK2_9LAMI</name>
<keyword evidence="1" id="KW-0812">Transmembrane</keyword>
<gene>
    <name evidence="2" type="ORF">PHJA_000281800</name>
</gene>
<protein>
    <submittedName>
        <fullName evidence="2">Uncharacterized protein</fullName>
    </submittedName>
</protein>
<proteinExistence type="predicted"/>
<dbReference type="PANTHER" id="PTHR36322:SF3">
    <property type="entry name" value="TRANSMEMBRANE PROTEIN"/>
    <property type="match status" value="1"/>
</dbReference>
<accession>A0A830BBK2</accession>
<comment type="caution">
    <text evidence="2">The sequence shown here is derived from an EMBL/GenBank/DDBJ whole genome shotgun (WGS) entry which is preliminary data.</text>
</comment>
<keyword evidence="3" id="KW-1185">Reference proteome</keyword>
<organism evidence="2 3">
    <name type="scientific">Phtheirospermum japonicum</name>
    <dbReference type="NCBI Taxonomy" id="374723"/>
    <lineage>
        <taxon>Eukaryota</taxon>
        <taxon>Viridiplantae</taxon>
        <taxon>Streptophyta</taxon>
        <taxon>Embryophyta</taxon>
        <taxon>Tracheophyta</taxon>
        <taxon>Spermatophyta</taxon>
        <taxon>Magnoliopsida</taxon>
        <taxon>eudicotyledons</taxon>
        <taxon>Gunneridae</taxon>
        <taxon>Pentapetalae</taxon>
        <taxon>asterids</taxon>
        <taxon>lamiids</taxon>
        <taxon>Lamiales</taxon>
        <taxon>Orobanchaceae</taxon>
        <taxon>Orobanchaceae incertae sedis</taxon>
        <taxon>Phtheirospermum</taxon>
    </lineage>
</organism>
<sequence length="164" mass="18826">MWDWANRHWWCCFVPETLQKNPNQSLLLTTHNDVVYSNCISFSAVARMFASWLNRRRRRYLLLIICSPVLIPLIFATCPFICAAEIWWFLCRKRRRWAGAGAGDCRTRAGDGGGDEVGLMQRYLEDQLMLVVGSVYECGDGDGDMEDHDGVDVEYLDSARPLLQ</sequence>
<dbReference type="AlphaFoldDB" id="A0A830BBK2"/>
<evidence type="ECO:0000313" key="3">
    <source>
        <dbReference type="Proteomes" id="UP000653305"/>
    </source>
</evidence>